<dbReference type="PANTHER" id="PTHR34301:SF8">
    <property type="entry name" value="ATPASE DOMAIN-CONTAINING PROTEIN"/>
    <property type="match status" value="1"/>
</dbReference>
<sequence length="350" mass="40379">MVKRFSLPNPYTNRAAIRSSNHFFGRELDLRDIYTRIAGGQSVMITGERRIGKSSLLNAIGFSREEYELDPGFGFILLDMQSIAGCTEEAFVENLLTLISREMGIALPEMGRRTLEDAAERIHSHGRRLIIALDEFDVLVWNEKISPEFLVVLRSWTVRHGFPFVVAFREGSIDRIVSDEKFGSAFLNLFGSVYVGPLREEEARELIRTPARNHDVEFTDEEVEMVLDIAGYFPLYIQIACYHLFEFKKLGKTAEEIAVQLPRSFAFEASPHFEYMWWRLSPREQEALRWWVKAGNTEDMAAEKDLLMKGLLIEERRAIRISCSLLGEWMDKWEAPAKTVRQTVRDALLM</sequence>
<name>A0A428MND6_9BACT</name>
<evidence type="ECO:0000259" key="1">
    <source>
        <dbReference type="Pfam" id="PF20703"/>
    </source>
</evidence>
<evidence type="ECO:0000313" key="2">
    <source>
        <dbReference type="EMBL" id="RSL18362.1"/>
    </source>
</evidence>
<accession>A0A428MND6</accession>
<dbReference type="AlphaFoldDB" id="A0A428MND6"/>
<dbReference type="Proteomes" id="UP000269669">
    <property type="component" value="Unassembled WGS sequence"/>
</dbReference>
<dbReference type="OrthoDB" id="144835at2"/>
<dbReference type="Gene3D" id="3.40.50.300">
    <property type="entry name" value="P-loop containing nucleotide triphosphate hydrolases"/>
    <property type="match status" value="1"/>
</dbReference>
<feature type="domain" description="Novel STAND NTPase 1" evidence="1">
    <location>
        <begin position="19"/>
        <end position="229"/>
    </location>
</feature>
<dbReference type="InterPro" id="IPR027417">
    <property type="entry name" value="P-loop_NTPase"/>
</dbReference>
<gene>
    <name evidence="2" type="ORF">EDE15_3929</name>
</gene>
<dbReference type="Pfam" id="PF20703">
    <property type="entry name" value="nSTAND1"/>
    <property type="match status" value="1"/>
</dbReference>
<dbReference type="InterPro" id="IPR049052">
    <property type="entry name" value="nSTAND1"/>
</dbReference>
<reference evidence="2 3" key="1">
    <citation type="submission" date="2018-12" db="EMBL/GenBank/DDBJ databases">
        <title>Sequencing of bacterial isolates from soil warming experiment in Harvard Forest, Massachusetts, USA.</title>
        <authorList>
            <person name="Deangelis K."/>
        </authorList>
    </citation>
    <scope>NUCLEOTIDE SEQUENCE [LARGE SCALE GENOMIC DNA]</scope>
    <source>
        <strain evidence="2 3">EB153</strain>
    </source>
</reference>
<protein>
    <submittedName>
        <fullName evidence="2">AAA+ ATPase superfamily predicted ATPase</fullName>
    </submittedName>
</protein>
<evidence type="ECO:0000313" key="3">
    <source>
        <dbReference type="Proteomes" id="UP000269669"/>
    </source>
</evidence>
<dbReference type="SUPFAM" id="SSF52540">
    <property type="entry name" value="P-loop containing nucleoside triphosphate hydrolases"/>
    <property type="match status" value="1"/>
</dbReference>
<keyword evidence="3" id="KW-1185">Reference proteome</keyword>
<dbReference type="EMBL" id="RSDW01000001">
    <property type="protein sequence ID" value="RSL18362.1"/>
    <property type="molecule type" value="Genomic_DNA"/>
</dbReference>
<organism evidence="2 3">
    <name type="scientific">Edaphobacter aggregans</name>
    <dbReference type="NCBI Taxonomy" id="570835"/>
    <lineage>
        <taxon>Bacteria</taxon>
        <taxon>Pseudomonadati</taxon>
        <taxon>Acidobacteriota</taxon>
        <taxon>Terriglobia</taxon>
        <taxon>Terriglobales</taxon>
        <taxon>Acidobacteriaceae</taxon>
        <taxon>Edaphobacter</taxon>
    </lineage>
</organism>
<comment type="caution">
    <text evidence="2">The sequence shown here is derived from an EMBL/GenBank/DDBJ whole genome shotgun (WGS) entry which is preliminary data.</text>
</comment>
<proteinExistence type="predicted"/>
<dbReference type="PANTHER" id="PTHR34301">
    <property type="entry name" value="DNA-BINDING PROTEIN-RELATED"/>
    <property type="match status" value="1"/>
</dbReference>
<dbReference type="RefSeq" id="WP_125486734.1">
    <property type="nucleotide sequence ID" value="NZ_RSDW01000001.1"/>
</dbReference>